<dbReference type="InterPro" id="IPR006656">
    <property type="entry name" value="Mopterin_OxRdtase"/>
</dbReference>
<dbReference type="Gene3D" id="2.20.25.90">
    <property type="entry name" value="ADC-like domains"/>
    <property type="match status" value="1"/>
</dbReference>
<keyword evidence="5" id="KW-1003">Cell membrane</keyword>
<evidence type="ECO:0000256" key="8">
    <source>
        <dbReference type="ARBA" id="ARBA00022723"/>
    </source>
</evidence>
<dbReference type="InterPro" id="IPR009010">
    <property type="entry name" value="Asp_de-COase-like_dom_sf"/>
</dbReference>
<proteinExistence type="inferred from homology"/>
<keyword evidence="6" id="KW-0004">4Fe-4S</keyword>
<dbReference type="GO" id="GO:0051539">
    <property type="term" value="F:4 iron, 4 sulfur cluster binding"/>
    <property type="evidence" value="ECO:0007669"/>
    <property type="project" value="UniProtKB-KW"/>
</dbReference>
<dbReference type="Pfam" id="PF01568">
    <property type="entry name" value="Molydop_binding"/>
    <property type="match status" value="1"/>
</dbReference>
<evidence type="ECO:0000256" key="1">
    <source>
        <dbReference type="ARBA" id="ARBA00001942"/>
    </source>
</evidence>
<dbReference type="GO" id="GO:0009389">
    <property type="term" value="F:dimethyl sulfoxide reductase activity"/>
    <property type="evidence" value="ECO:0007669"/>
    <property type="project" value="InterPro"/>
</dbReference>
<dbReference type="Proteomes" id="UP000580856">
    <property type="component" value="Unassembled WGS sequence"/>
</dbReference>
<comment type="caution">
    <text evidence="15">The sequence shown here is derived from an EMBL/GenBank/DDBJ whole genome shotgun (WGS) entry which is preliminary data.</text>
</comment>
<dbReference type="PROSITE" id="PS00932">
    <property type="entry name" value="MOLYBDOPTERIN_PROK_3"/>
    <property type="match status" value="1"/>
</dbReference>
<evidence type="ECO:0000313" key="15">
    <source>
        <dbReference type="EMBL" id="NJB67565.1"/>
    </source>
</evidence>
<comment type="similarity">
    <text evidence="4">Belongs to the prokaryotic molybdopterin-containing oxidoreductase family.</text>
</comment>
<evidence type="ECO:0000256" key="11">
    <source>
        <dbReference type="ARBA" id="ARBA00023004"/>
    </source>
</evidence>
<dbReference type="SUPFAM" id="SSF53706">
    <property type="entry name" value="Formate dehydrogenase/DMSO reductase, domains 1-3"/>
    <property type="match status" value="1"/>
</dbReference>
<dbReference type="FunFam" id="2.40.40.20:FF:000010">
    <property type="entry name" value="Anaerobic dimethyl sulfoxide reductase subunit A"/>
    <property type="match status" value="1"/>
</dbReference>
<keyword evidence="13" id="KW-0472">Membrane</keyword>
<dbReference type="InterPro" id="IPR006963">
    <property type="entry name" value="Mopterin_OxRdtase_4Fe-4S_dom"/>
</dbReference>
<keyword evidence="12" id="KW-0411">Iron-sulfur</keyword>
<evidence type="ECO:0000256" key="3">
    <source>
        <dbReference type="ARBA" id="ARBA00004413"/>
    </source>
</evidence>
<dbReference type="NCBIfam" id="TIGR02166">
    <property type="entry name" value="dmsA_ynfE"/>
    <property type="match status" value="1"/>
</dbReference>
<dbReference type="PROSITE" id="PS00551">
    <property type="entry name" value="MOLYBDOPTERIN_PROK_1"/>
    <property type="match status" value="1"/>
</dbReference>
<evidence type="ECO:0000256" key="13">
    <source>
        <dbReference type="ARBA" id="ARBA00023136"/>
    </source>
</evidence>
<dbReference type="EC" id="1.8.5.3" evidence="15"/>
<reference evidence="15 16" key="1">
    <citation type="submission" date="2020-03" db="EMBL/GenBank/DDBJ databases">
        <title>Genomic Encyclopedia of Type Strains, Phase IV (KMG-IV): sequencing the most valuable type-strain genomes for metagenomic binning, comparative biology and taxonomic classification.</title>
        <authorList>
            <person name="Goeker M."/>
        </authorList>
    </citation>
    <scope>NUCLEOTIDE SEQUENCE [LARGE SCALE GENOMIC DNA]</scope>
    <source>
        <strain evidence="15 16">DSM 24233</strain>
    </source>
</reference>
<dbReference type="GO" id="GO:0043546">
    <property type="term" value="F:molybdopterin cofactor binding"/>
    <property type="evidence" value="ECO:0007669"/>
    <property type="project" value="InterPro"/>
</dbReference>
<keyword evidence="9" id="KW-0732">Signal</keyword>
<evidence type="ECO:0000256" key="2">
    <source>
        <dbReference type="ARBA" id="ARBA00001966"/>
    </source>
</evidence>
<dbReference type="PANTHER" id="PTHR43742:SF3">
    <property type="entry name" value="DIMETHYL SULFOXIDE REDUCTASE DMSA"/>
    <property type="match status" value="1"/>
</dbReference>
<evidence type="ECO:0000256" key="7">
    <source>
        <dbReference type="ARBA" id="ARBA00022505"/>
    </source>
</evidence>
<dbReference type="GO" id="GO:0030151">
    <property type="term" value="F:molybdenum ion binding"/>
    <property type="evidence" value="ECO:0007669"/>
    <property type="project" value="InterPro"/>
</dbReference>
<dbReference type="SUPFAM" id="SSF50692">
    <property type="entry name" value="ADC-like"/>
    <property type="match status" value="1"/>
</dbReference>
<organism evidence="15 16">
    <name type="scientific">Desulfobaculum xiamenense</name>
    <dbReference type="NCBI Taxonomy" id="995050"/>
    <lineage>
        <taxon>Bacteria</taxon>
        <taxon>Pseudomonadati</taxon>
        <taxon>Thermodesulfobacteriota</taxon>
        <taxon>Desulfovibrionia</taxon>
        <taxon>Desulfovibrionales</taxon>
        <taxon>Desulfovibrionaceae</taxon>
        <taxon>Desulfobaculum</taxon>
    </lineage>
</organism>
<dbReference type="EMBL" id="JAATJA010000001">
    <property type="protein sequence ID" value="NJB67565.1"/>
    <property type="molecule type" value="Genomic_DNA"/>
</dbReference>
<dbReference type="AlphaFoldDB" id="A0A846QQ91"/>
<dbReference type="Gene3D" id="2.40.40.20">
    <property type="match status" value="1"/>
</dbReference>
<dbReference type="InterPro" id="IPR006655">
    <property type="entry name" value="Mopterin_OxRdtase_prok_CS"/>
</dbReference>
<evidence type="ECO:0000256" key="5">
    <source>
        <dbReference type="ARBA" id="ARBA00022475"/>
    </source>
</evidence>
<evidence type="ECO:0000256" key="6">
    <source>
        <dbReference type="ARBA" id="ARBA00022485"/>
    </source>
</evidence>
<dbReference type="InterPro" id="IPR050612">
    <property type="entry name" value="Prok_Mopterin_Oxidored"/>
</dbReference>
<dbReference type="RefSeq" id="WP_167940610.1">
    <property type="nucleotide sequence ID" value="NZ_JAATJA010000001.1"/>
</dbReference>
<comment type="cofactor">
    <cofactor evidence="2">
        <name>[4Fe-4S] cluster</name>
        <dbReference type="ChEBI" id="CHEBI:49883"/>
    </cofactor>
</comment>
<evidence type="ECO:0000256" key="4">
    <source>
        <dbReference type="ARBA" id="ARBA00010312"/>
    </source>
</evidence>
<evidence type="ECO:0000256" key="12">
    <source>
        <dbReference type="ARBA" id="ARBA00023014"/>
    </source>
</evidence>
<dbReference type="GO" id="GO:0030288">
    <property type="term" value="C:outer membrane-bounded periplasmic space"/>
    <property type="evidence" value="ECO:0007669"/>
    <property type="project" value="TreeGrafter"/>
</dbReference>
<dbReference type="InterPro" id="IPR011888">
    <property type="entry name" value="Anaer_DMSO_reductase"/>
</dbReference>
<keyword evidence="16" id="KW-1185">Reference proteome</keyword>
<keyword evidence="11" id="KW-0408">Iron</keyword>
<dbReference type="PROSITE" id="PS51669">
    <property type="entry name" value="4FE4S_MOW_BIS_MGD"/>
    <property type="match status" value="1"/>
</dbReference>
<dbReference type="Gene3D" id="3.40.228.10">
    <property type="entry name" value="Dimethylsulfoxide Reductase, domain 2"/>
    <property type="match status" value="1"/>
</dbReference>
<sequence>MDRRKFLKWSAALGGMTALTGGGLLHCVGSRTAQPPLRERDVWTSCNVNCGGRCALRAHVVDGVVRAIDSEADTAGHAATACLRGRAMRHRLYAPDRLKYPMLRVGARGEGKFRRASWDEALDLLAARLREAIDTWGNESVYLNVGTGNWGAVLSNSCSSGAPTISRLMNCLGGHLRSYGTYSYAMLEAALPYTYGGAWVDGNPITDVAHSELAVFFGNNPATTRMGGLGVSHDLARALRRSGTRLIVIDPRHSDTAATFADEWIPIRPGTDAALVSALAHVLITENLVDHDFLATHTIGYDEDSMPDGVPAGQSYRSHILGLGPDRTAKTPGWAEAITGIPAERIVRLAREIGAAKPCYIAQGWSLQRQANGEQNCRAVCMLPILTGNVGIRGGNTGAREGFFTMPFAGFPTLDNPVAASIPCFMWTEAVRRGHEMTATTDGVRGVDKLPSDIRFIWNFAGNCLINQHSDANRTARILVDETKCRTIVVIDNVMTASARFADILLPGVTNLEEDDFALSDYATDIGYVIFARKAVEPLFESRSIYDICAAVAKRLGVGEAYTEGRDRAGWLAHLYEESRRLLPGLPERMDDAFDTGIFRMRDPEAPRVPYAAFRRDPVANPLDTPSGRIEIFSKRLWDLGKTWQLGPDERIPGLPEYVPAWEGVEDPLRRTYPLQLIGHHPRQRTHSTGDNVDWLRRIERQELWMNPADAALRGIAQGDMVRVFNARGAVLIPARVTPRIAPGVLSLPEGAWYAPAQDGADTGGCINVLTTQRPSPLAKGNPQHTNLVQVEKA</sequence>
<evidence type="ECO:0000259" key="14">
    <source>
        <dbReference type="PROSITE" id="PS51669"/>
    </source>
</evidence>
<dbReference type="InterPro" id="IPR006657">
    <property type="entry name" value="MoPterin_dinucl-bd_dom"/>
</dbReference>
<feature type="domain" description="4Fe-4S Mo/W bis-MGD-type" evidence="14">
    <location>
        <begin position="39"/>
        <end position="96"/>
    </location>
</feature>
<keyword evidence="10 15" id="KW-0560">Oxidoreductase</keyword>
<dbReference type="Gene3D" id="3.40.50.740">
    <property type="match status" value="2"/>
</dbReference>
<dbReference type="CDD" id="cd02770">
    <property type="entry name" value="MopB_DmsA-EC"/>
    <property type="match status" value="1"/>
</dbReference>
<comment type="subcellular location">
    <subcellularLocation>
        <location evidence="3">Cell membrane</location>
        <topology evidence="3">Peripheral membrane protein</topology>
        <orientation evidence="3">Cytoplasmic side</orientation>
    </subcellularLocation>
</comment>
<accession>A0A846QQ91</accession>
<dbReference type="PANTHER" id="PTHR43742">
    <property type="entry name" value="TRIMETHYLAMINE-N-OXIDE REDUCTASE"/>
    <property type="match status" value="1"/>
</dbReference>
<gene>
    <name evidence="15" type="ORF">GGQ74_001205</name>
</gene>
<keyword evidence="8" id="KW-0479">Metal-binding</keyword>
<dbReference type="GO" id="GO:0009061">
    <property type="term" value="P:anaerobic respiration"/>
    <property type="evidence" value="ECO:0007669"/>
    <property type="project" value="TreeGrafter"/>
</dbReference>
<dbReference type="InterPro" id="IPR027467">
    <property type="entry name" value="MopterinOxRdtase_cofactor_BS"/>
</dbReference>
<dbReference type="GO" id="GO:0005886">
    <property type="term" value="C:plasma membrane"/>
    <property type="evidence" value="ECO:0007669"/>
    <property type="project" value="UniProtKB-SubCell"/>
</dbReference>
<name>A0A846QQ91_9BACT</name>
<dbReference type="FunFam" id="3.40.228.10:FF:000004">
    <property type="entry name" value="Dimethyl sulfoxide reductase subunit A"/>
    <property type="match status" value="1"/>
</dbReference>
<evidence type="ECO:0000256" key="10">
    <source>
        <dbReference type="ARBA" id="ARBA00023002"/>
    </source>
</evidence>
<dbReference type="CDD" id="cd02794">
    <property type="entry name" value="MopB_CT_DmsA-EC"/>
    <property type="match status" value="1"/>
</dbReference>
<dbReference type="Pfam" id="PF04879">
    <property type="entry name" value="Molybdop_Fe4S4"/>
    <property type="match status" value="1"/>
</dbReference>
<protein>
    <submittedName>
        <fullName evidence="15">Anaerobic dimethyl sulfoxide reductase subunit A</fullName>
        <ecNumber evidence="15">1.8.5.3</ecNumber>
    </submittedName>
</protein>
<evidence type="ECO:0000313" key="16">
    <source>
        <dbReference type="Proteomes" id="UP000580856"/>
    </source>
</evidence>
<keyword evidence="7" id="KW-0500">Molybdenum</keyword>
<dbReference type="SMART" id="SM00926">
    <property type="entry name" value="Molybdop_Fe4S4"/>
    <property type="match status" value="1"/>
</dbReference>
<evidence type="ECO:0000256" key="9">
    <source>
        <dbReference type="ARBA" id="ARBA00022729"/>
    </source>
</evidence>
<dbReference type="GO" id="GO:0009055">
    <property type="term" value="F:electron transfer activity"/>
    <property type="evidence" value="ECO:0007669"/>
    <property type="project" value="TreeGrafter"/>
</dbReference>
<dbReference type="Pfam" id="PF00384">
    <property type="entry name" value="Molybdopterin"/>
    <property type="match status" value="1"/>
</dbReference>
<comment type="cofactor">
    <cofactor evidence="1">
        <name>Mo-bis(molybdopterin guanine dinucleotide)</name>
        <dbReference type="ChEBI" id="CHEBI:60539"/>
    </cofactor>
</comment>